<keyword evidence="4" id="KW-0067">ATP-binding</keyword>
<sequence length="99" mass="11351">MRIAFYTAHGSKGLTCDYAILLGLDSGIFGFPSEIADDPVLDVLLEDSGSYDNAEERRLFYVALTRARHKVYLMYSKRNPSKFIRELKSDHEIETMEKI</sequence>
<keyword evidence="1" id="KW-0547">Nucleotide-binding</keyword>
<dbReference type="Pfam" id="PF13361">
    <property type="entry name" value="UvrD_C"/>
    <property type="match status" value="1"/>
</dbReference>
<comment type="caution">
    <text evidence="6">The sequence shown here is derived from an EMBL/GenBank/DDBJ whole genome shotgun (WGS) entry which is preliminary data.</text>
</comment>
<dbReference type="Gene3D" id="3.40.50.300">
    <property type="entry name" value="P-loop containing nucleotide triphosphate hydrolases"/>
    <property type="match status" value="1"/>
</dbReference>
<evidence type="ECO:0000313" key="7">
    <source>
        <dbReference type="Proteomes" id="UP000031246"/>
    </source>
</evidence>
<accession>A0A0C1FXM7</accession>
<reference evidence="6 7" key="1">
    <citation type="submission" date="2014-10" db="EMBL/GenBank/DDBJ databases">
        <title>Pedobacter Kyungheensis.</title>
        <authorList>
            <person name="Anderson B.M."/>
            <person name="Newman J.D."/>
        </authorList>
    </citation>
    <scope>NUCLEOTIDE SEQUENCE [LARGE SCALE GENOMIC DNA]</scope>
    <source>
        <strain evidence="6 7">KACC 16221</strain>
    </source>
</reference>
<keyword evidence="3" id="KW-0347">Helicase</keyword>
<gene>
    <name evidence="6" type="ORF">OC25_02300</name>
</gene>
<keyword evidence="7" id="KW-1185">Reference proteome</keyword>
<evidence type="ECO:0000256" key="3">
    <source>
        <dbReference type="ARBA" id="ARBA00022806"/>
    </source>
</evidence>
<proteinExistence type="predicted"/>
<protein>
    <recommendedName>
        <fullName evidence="5">UvrD-like helicase C-terminal domain-containing protein</fullName>
    </recommendedName>
</protein>
<evidence type="ECO:0000256" key="2">
    <source>
        <dbReference type="ARBA" id="ARBA00022801"/>
    </source>
</evidence>
<evidence type="ECO:0000256" key="1">
    <source>
        <dbReference type="ARBA" id="ARBA00022741"/>
    </source>
</evidence>
<dbReference type="AlphaFoldDB" id="A0A0C1FXM7"/>
<dbReference type="GO" id="GO:0005524">
    <property type="term" value="F:ATP binding"/>
    <property type="evidence" value="ECO:0007669"/>
    <property type="project" value="UniProtKB-KW"/>
</dbReference>
<dbReference type="EMBL" id="JSYN01000002">
    <property type="protein sequence ID" value="KIA96588.1"/>
    <property type="molecule type" value="Genomic_DNA"/>
</dbReference>
<feature type="domain" description="UvrD-like helicase C-terminal" evidence="5">
    <location>
        <begin position="2"/>
        <end position="77"/>
    </location>
</feature>
<dbReference type="GO" id="GO:0000725">
    <property type="term" value="P:recombinational repair"/>
    <property type="evidence" value="ECO:0007669"/>
    <property type="project" value="TreeGrafter"/>
</dbReference>
<dbReference type="PANTHER" id="PTHR11070">
    <property type="entry name" value="UVRD / RECB / PCRA DNA HELICASE FAMILY MEMBER"/>
    <property type="match status" value="1"/>
</dbReference>
<dbReference type="PANTHER" id="PTHR11070:SF63">
    <property type="entry name" value="DNA HELICASE IV"/>
    <property type="match status" value="1"/>
</dbReference>
<keyword evidence="2" id="KW-0378">Hydrolase</keyword>
<dbReference type="InterPro" id="IPR027417">
    <property type="entry name" value="P-loop_NTPase"/>
</dbReference>
<dbReference type="GO" id="GO:0043138">
    <property type="term" value="F:3'-5' DNA helicase activity"/>
    <property type="evidence" value="ECO:0007669"/>
    <property type="project" value="TreeGrafter"/>
</dbReference>
<dbReference type="Proteomes" id="UP000031246">
    <property type="component" value="Unassembled WGS sequence"/>
</dbReference>
<dbReference type="InterPro" id="IPR000212">
    <property type="entry name" value="DNA_helicase_UvrD/REP"/>
</dbReference>
<dbReference type="InterPro" id="IPR014017">
    <property type="entry name" value="DNA_helicase_UvrD-like_C"/>
</dbReference>
<evidence type="ECO:0000256" key="4">
    <source>
        <dbReference type="ARBA" id="ARBA00022840"/>
    </source>
</evidence>
<evidence type="ECO:0000259" key="5">
    <source>
        <dbReference type="Pfam" id="PF13361"/>
    </source>
</evidence>
<dbReference type="GO" id="GO:0003677">
    <property type="term" value="F:DNA binding"/>
    <property type="evidence" value="ECO:0007669"/>
    <property type="project" value="InterPro"/>
</dbReference>
<organism evidence="6 7">
    <name type="scientific">Pedobacter kyungheensis</name>
    <dbReference type="NCBI Taxonomy" id="1069985"/>
    <lineage>
        <taxon>Bacteria</taxon>
        <taxon>Pseudomonadati</taxon>
        <taxon>Bacteroidota</taxon>
        <taxon>Sphingobacteriia</taxon>
        <taxon>Sphingobacteriales</taxon>
        <taxon>Sphingobacteriaceae</taxon>
        <taxon>Pedobacter</taxon>
    </lineage>
</organism>
<dbReference type="GO" id="GO:0005829">
    <property type="term" value="C:cytosol"/>
    <property type="evidence" value="ECO:0007669"/>
    <property type="project" value="TreeGrafter"/>
</dbReference>
<name>A0A0C1FXM7_9SPHI</name>
<dbReference type="GO" id="GO:0016787">
    <property type="term" value="F:hydrolase activity"/>
    <property type="evidence" value="ECO:0007669"/>
    <property type="project" value="UniProtKB-KW"/>
</dbReference>
<dbReference type="SUPFAM" id="SSF52540">
    <property type="entry name" value="P-loop containing nucleoside triphosphate hydrolases"/>
    <property type="match status" value="1"/>
</dbReference>
<evidence type="ECO:0000313" key="6">
    <source>
        <dbReference type="EMBL" id="KIA96588.1"/>
    </source>
</evidence>